<evidence type="ECO:0000313" key="2">
    <source>
        <dbReference type="EMBL" id="MBB6733278.1"/>
    </source>
</evidence>
<dbReference type="PANTHER" id="PTHR43143">
    <property type="entry name" value="METALLOPHOSPHOESTERASE, CALCINEURIN SUPERFAMILY"/>
    <property type="match status" value="1"/>
</dbReference>
<gene>
    <name evidence="2" type="ORF">H7C18_20355</name>
</gene>
<dbReference type="PANTHER" id="PTHR43143:SF1">
    <property type="entry name" value="SERINE_THREONINE-PROTEIN PHOSPHATASE CPPED1"/>
    <property type="match status" value="1"/>
</dbReference>
<feature type="domain" description="Calcineurin-like phosphoesterase" evidence="1">
    <location>
        <begin position="39"/>
        <end position="237"/>
    </location>
</feature>
<dbReference type="Pfam" id="PF00149">
    <property type="entry name" value="Metallophos"/>
    <property type="match status" value="1"/>
</dbReference>
<dbReference type="RefSeq" id="WP_185130944.1">
    <property type="nucleotide sequence ID" value="NZ_JACJVO010000025.1"/>
</dbReference>
<protein>
    <submittedName>
        <fullName evidence="2">Metallophosphoesterase</fullName>
    </submittedName>
</protein>
<comment type="caution">
    <text evidence="2">The sequence shown here is derived from an EMBL/GenBank/DDBJ whole genome shotgun (WGS) entry which is preliminary data.</text>
</comment>
<evidence type="ECO:0000259" key="1">
    <source>
        <dbReference type="Pfam" id="PF00149"/>
    </source>
</evidence>
<evidence type="ECO:0000313" key="3">
    <source>
        <dbReference type="Proteomes" id="UP000564644"/>
    </source>
</evidence>
<keyword evidence="3" id="KW-1185">Reference proteome</keyword>
<dbReference type="InterPro" id="IPR029052">
    <property type="entry name" value="Metallo-depent_PP-like"/>
</dbReference>
<dbReference type="InterPro" id="IPR004843">
    <property type="entry name" value="Calcineurin-like_PHP"/>
</dbReference>
<dbReference type="GO" id="GO:0016787">
    <property type="term" value="F:hydrolase activity"/>
    <property type="evidence" value="ECO:0007669"/>
    <property type="project" value="InterPro"/>
</dbReference>
<accession>A0A7X0SSW2</accession>
<sequence length="422" mass="47134">MKLNTSLPVSDLATFMTMIAPRNTFGDPDDKSDFVPVVRFLVMSDSHIETFADVGCSRIQKAISLGYSDAQSDSVYKSLDAVMFCGDITDKGDMSQYIAFKSTVDSALKEETKLLAILASNHDCWGSMGRGALSYFSSLTGLHTDWHDVINGYHFIGISASADSDYRYDPEQISWVKEQLDKAVADDPEKPIFVTHHEHVLDTVYGSGDKEWGIDHLKSVFEEYPQIIHFSGHSHYPLNDPRSIWQGSFTAVGTGAIKYMEFTVDGKKGVHPDHYEKTGQTWIVEVSAQNEVRLRGYDVYSEVQLCEYVIKEPANAANRQFTPDKQEAASSAPVFPDLGSRRYITVPAAKSTDGDIIFLYRAIVFDENGNEIDHVYQVNNYWTYPTYDSVTLAVNAPRGCTVKVFAENAYGMRSEPLTFEAG</sequence>
<dbReference type="EMBL" id="JACJVO010000025">
    <property type="protein sequence ID" value="MBB6733278.1"/>
    <property type="molecule type" value="Genomic_DNA"/>
</dbReference>
<proteinExistence type="predicted"/>
<reference evidence="2 3" key="1">
    <citation type="submission" date="2020-08" db="EMBL/GenBank/DDBJ databases">
        <title>Cohnella phylogeny.</title>
        <authorList>
            <person name="Dunlap C."/>
        </authorList>
    </citation>
    <scope>NUCLEOTIDE SEQUENCE [LARGE SCALE GENOMIC DNA]</scope>
    <source>
        <strain evidence="2 3">CBP 2801</strain>
    </source>
</reference>
<dbReference type="AlphaFoldDB" id="A0A7X0SSW2"/>
<dbReference type="Proteomes" id="UP000564644">
    <property type="component" value="Unassembled WGS sequence"/>
</dbReference>
<name>A0A7X0SSW2_9BACL</name>
<dbReference type="SUPFAM" id="SSF56300">
    <property type="entry name" value="Metallo-dependent phosphatases"/>
    <property type="match status" value="1"/>
</dbReference>
<dbReference type="Gene3D" id="3.60.21.10">
    <property type="match status" value="1"/>
</dbReference>
<organism evidence="2 3">
    <name type="scientific">Cohnella zeiphila</name>
    <dbReference type="NCBI Taxonomy" id="2761120"/>
    <lineage>
        <taxon>Bacteria</taxon>
        <taxon>Bacillati</taxon>
        <taxon>Bacillota</taxon>
        <taxon>Bacilli</taxon>
        <taxon>Bacillales</taxon>
        <taxon>Paenibacillaceae</taxon>
        <taxon>Cohnella</taxon>
    </lineage>
</organism>
<dbReference type="InterPro" id="IPR051918">
    <property type="entry name" value="STPP_CPPED1"/>
</dbReference>